<feature type="non-terminal residue" evidence="3">
    <location>
        <position position="1"/>
    </location>
</feature>
<accession>A0A9Q0GKN2</accession>
<dbReference type="InterPro" id="IPR040361">
    <property type="entry name" value="TPD1"/>
</dbReference>
<dbReference type="EMBL" id="JAKUCV010000438">
    <property type="protein sequence ID" value="KAJ4850011.1"/>
    <property type="molecule type" value="Genomic_DNA"/>
</dbReference>
<feature type="transmembrane region" description="Helical" evidence="2">
    <location>
        <begin position="14"/>
        <end position="36"/>
    </location>
</feature>
<evidence type="ECO:0000313" key="3">
    <source>
        <dbReference type="EMBL" id="KAJ4850011.1"/>
    </source>
</evidence>
<reference evidence="3" key="2">
    <citation type="journal article" date="2023" name="Plants (Basel)">
        <title>Annotation of the Turnera subulata (Passifloraceae) Draft Genome Reveals the S-Locus Evolved after the Divergence of Turneroideae from Passifloroideae in a Stepwise Manner.</title>
        <authorList>
            <person name="Henning P.M."/>
            <person name="Roalson E.H."/>
            <person name="Mir W."/>
            <person name="McCubbin A.G."/>
            <person name="Shore J.S."/>
        </authorList>
    </citation>
    <scope>NUCLEOTIDE SEQUENCE</scope>
    <source>
        <strain evidence="3">F60SS</strain>
    </source>
</reference>
<evidence type="ECO:0000256" key="1">
    <source>
        <dbReference type="ARBA" id="ARBA00022729"/>
    </source>
</evidence>
<dbReference type="Pfam" id="PF24068">
    <property type="entry name" value="TPD1_C"/>
    <property type="match status" value="1"/>
</dbReference>
<dbReference type="PANTHER" id="PTHR33184">
    <property type="entry name" value="PROTEIN TAPETUM DETERMINANT 1-LIKE-RELATED"/>
    <property type="match status" value="1"/>
</dbReference>
<keyword evidence="2" id="KW-0472">Membrane</keyword>
<keyword evidence="2" id="KW-1133">Transmembrane helix</keyword>
<reference evidence="3" key="1">
    <citation type="submission" date="2022-02" db="EMBL/GenBank/DDBJ databases">
        <authorList>
            <person name="Henning P.M."/>
            <person name="McCubbin A.G."/>
            <person name="Shore J.S."/>
        </authorList>
    </citation>
    <scope>NUCLEOTIDE SEQUENCE</scope>
    <source>
        <strain evidence="3">F60SS</strain>
        <tissue evidence="3">Leaves</tissue>
    </source>
</reference>
<dbReference type="PANTHER" id="PTHR33184:SF69">
    <property type="match status" value="1"/>
</dbReference>
<keyword evidence="4" id="KW-1185">Reference proteome</keyword>
<sequence>VFFFFIIKMGKIQFYYLPLPTILIFLLSAVFFFTLFGQGNCQCHAVTDLKIFQSPVDTQVQSMRQWKVTIFNDCICTQLNIKLACTGFQAPEKIDPSVSALSDDECDINNQQPLYGYETFNFTYASDTQYPFQPVYAEIACS</sequence>
<name>A0A9Q0GKN2_9ROSI</name>
<comment type="caution">
    <text evidence="3">The sequence shown here is derived from an EMBL/GenBank/DDBJ whole genome shotgun (WGS) entry which is preliminary data.</text>
</comment>
<protein>
    <submittedName>
        <fullName evidence="3">Uncharacterized protein</fullName>
    </submittedName>
</protein>
<dbReference type="GO" id="GO:0001709">
    <property type="term" value="P:cell fate determination"/>
    <property type="evidence" value="ECO:0007669"/>
    <property type="project" value="TreeGrafter"/>
</dbReference>
<dbReference type="Proteomes" id="UP001141552">
    <property type="component" value="Unassembled WGS sequence"/>
</dbReference>
<evidence type="ECO:0000313" key="4">
    <source>
        <dbReference type="Proteomes" id="UP001141552"/>
    </source>
</evidence>
<proteinExistence type="predicted"/>
<organism evidence="3 4">
    <name type="scientific">Turnera subulata</name>
    <dbReference type="NCBI Taxonomy" id="218843"/>
    <lineage>
        <taxon>Eukaryota</taxon>
        <taxon>Viridiplantae</taxon>
        <taxon>Streptophyta</taxon>
        <taxon>Embryophyta</taxon>
        <taxon>Tracheophyta</taxon>
        <taxon>Spermatophyta</taxon>
        <taxon>Magnoliopsida</taxon>
        <taxon>eudicotyledons</taxon>
        <taxon>Gunneridae</taxon>
        <taxon>Pentapetalae</taxon>
        <taxon>rosids</taxon>
        <taxon>fabids</taxon>
        <taxon>Malpighiales</taxon>
        <taxon>Passifloraceae</taxon>
        <taxon>Turnera</taxon>
    </lineage>
</organism>
<dbReference type="AlphaFoldDB" id="A0A9Q0GKN2"/>
<dbReference type="OrthoDB" id="603213at2759"/>
<keyword evidence="1" id="KW-0732">Signal</keyword>
<evidence type="ECO:0000256" key="2">
    <source>
        <dbReference type="SAM" id="Phobius"/>
    </source>
</evidence>
<keyword evidence="2" id="KW-0812">Transmembrane</keyword>
<gene>
    <name evidence="3" type="ORF">Tsubulata_016247</name>
</gene>